<evidence type="ECO:0000256" key="2">
    <source>
        <dbReference type="ARBA" id="ARBA00023002"/>
    </source>
</evidence>
<dbReference type="PANTHER" id="PTHR42840">
    <property type="entry name" value="NAD(P)-BINDING ROSSMANN-FOLD SUPERFAMILY PROTEIN-RELATED"/>
    <property type="match status" value="1"/>
</dbReference>
<dbReference type="GO" id="GO:0016491">
    <property type="term" value="F:oxidoreductase activity"/>
    <property type="evidence" value="ECO:0007669"/>
    <property type="project" value="UniProtKB-KW"/>
</dbReference>
<dbReference type="Pfam" id="PF01408">
    <property type="entry name" value="GFO_IDH_MocA"/>
    <property type="match status" value="1"/>
</dbReference>
<evidence type="ECO:0000259" key="4">
    <source>
        <dbReference type="Pfam" id="PF22725"/>
    </source>
</evidence>
<dbReference type="EMBL" id="QWZQ01000049">
    <property type="protein sequence ID" value="RRK09555.1"/>
    <property type="molecule type" value="Genomic_DNA"/>
</dbReference>
<keyword evidence="2" id="KW-0560">Oxidoreductase</keyword>
<proteinExistence type="inferred from homology"/>
<keyword evidence="6" id="KW-1185">Reference proteome</keyword>
<dbReference type="Gene3D" id="3.40.50.720">
    <property type="entry name" value="NAD(P)-binding Rossmann-like Domain"/>
    <property type="match status" value="1"/>
</dbReference>
<gene>
    <name evidence="5" type="ORF">D1831_11990</name>
</gene>
<comment type="caution">
    <text evidence="5">The sequence shown here is derived from an EMBL/GenBank/DDBJ whole genome shotgun (WGS) entry which is preliminary data.</text>
</comment>
<evidence type="ECO:0000313" key="5">
    <source>
        <dbReference type="EMBL" id="RRK09555.1"/>
    </source>
</evidence>
<reference evidence="5 6" key="1">
    <citation type="submission" date="2018-08" db="EMBL/GenBank/DDBJ databases">
        <title>Genome Lactobacillus garii FI11369.</title>
        <authorList>
            <person name="Diaz M."/>
            <person name="Narbad A."/>
        </authorList>
    </citation>
    <scope>NUCLEOTIDE SEQUENCE [LARGE SCALE GENOMIC DNA]</scope>
    <source>
        <strain evidence="5 6">FI11369</strain>
    </source>
</reference>
<dbReference type="InterPro" id="IPR036291">
    <property type="entry name" value="NAD(P)-bd_dom_sf"/>
</dbReference>
<evidence type="ECO:0000256" key="1">
    <source>
        <dbReference type="ARBA" id="ARBA00010928"/>
    </source>
</evidence>
<dbReference type="InterPro" id="IPR000683">
    <property type="entry name" value="Gfo/Idh/MocA-like_OxRdtase_N"/>
</dbReference>
<dbReference type="OrthoDB" id="9815825at2"/>
<dbReference type="Gene3D" id="3.30.360.10">
    <property type="entry name" value="Dihydrodipicolinate Reductase, domain 2"/>
    <property type="match status" value="1"/>
</dbReference>
<organism evidence="5 6">
    <name type="scientific">Lactiplantibacillus garii</name>
    <dbReference type="NCBI Taxonomy" id="2306423"/>
    <lineage>
        <taxon>Bacteria</taxon>
        <taxon>Bacillati</taxon>
        <taxon>Bacillota</taxon>
        <taxon>Bacilli</taxon>
        <taxon>Lactobacillales</taxon>
        <taxon>Lactobacillaceae</taxon>
        <taxon>Lactiplantibacillus</taxon>
    </lineage>
</organism>
<accession>A0A3R8J5J3</accession>
<dbReference type="RefSeq" id="WP_125073137.1">
    <property type="nucleotide sequence ID" value="NZ_QWZQ01000049.1"/>
</dbReference>
<feature type="domain" description="GFO/IDH/MocA-like oxidoreductase" evidence="4">
    <location>
        <begin position="145"/>
        <end position="271"/>
    </location>
</feature>
<dbReference type="InterPro" id="IPR055170">
    <property type="entry name" value="GFO_IDH_MocA-like_dom"/>
</dbReference>
<evidence type="ECO:0000259" key="3">
    <source>
        <dbReference type="Pfam" id="PF01408"/>
    </source>
</evidence>
<comment type="similarity">
    <text evidence="1">Belongs to the Gfo/Idh/MocA family.</text>
</comment>
<name>A0A3R8J5J3_9LACO</name>
<feature type="domain" description="Gfo/Idh/MocA-like oxidoreductase N-terminal" evidence="3">
    <location>
        <begin position="16"/>
        <end position="132"/>
    </location>
</feature>
<dbReference type="PANTHER" id="PTHR42840:SF3">
    <property type="entry name" value="BINDING ROSSMANN FOLD OXIDOREDUCTASE, PUTATIVE (AFU_ORTHOLOGUE AFUA_2G10240)-RELATED"/>
    <property type="match status" value="1"/>
</dbReference>
<dbReference type="Pfam" id="PF22725">
    <property type="entry name" value="GFO_IDH_MocA_C3"/>
    <property type="match status" value="1"/>
</dbReference>
<dbReference type="SUPFAM" id="SSF51735">
    <property type="entry name" value="NAD(P)-binding Rossmann-fold domains"/>
    <property type="match status" value="1"/>
</dbReference>
<dbReference type="AlphaFoldDB" id="A0A3R8J5J3"/>
<sequence length="353" mass="38984">MPDWGGHHNAKNNTPIRAAIIGLGRLGSRHARHLVEKIQGVDLVAACALEDDQLQWAHDELGVETTYKDYKEMIDKENIDTIFIVAPTPFHPEMTIYAMNAGLNVFCEKPLGLDFDEVAEMAKVIKEHPKQIFQSGFMRRYDESYRYAKKIVDEGGIGDIIYMRGYGIDPISGMESFTKFATEADSGGIFVDMNIHDVDLIRWFTGQEPVQAYGLTSNLAAPELEKIGESETGVAQLKMNGGVIATLIGGRHAAHGNQVELEVMGSNGWLRVGEHPDLNRVTVFNENGVTRPSLQSFGERFDNAFTDEVQDFVNNVAKGTQPNVTVDDGIKALKIAKACQESADTVQLVDINL</sequence>
<dbReference type="GO" id="GO:0000166">
    <property type="term" value="F:nucleotide binding"/>
    <property type="evidence" value="ECO:0007669"/>
    <property type="project" value="InterPro"/>
</dbReference>
<dbReference type="Proteomes" id="UP000283633">
    <property type="component" value="Unassembled WGS sequence"/>
</dbReference>
<dbReference type="SUPFAM" id="SSF55347">
    <property type="entry name" value="Glyceraldehyde-3-phosphate dehydrogenase-like, C-terminal domain"/>
    <property type="match status" value="1"/>
</dbReference>
<protein>
    <submittedName>
        <fullName evidence="5">Inositol 2-dehydrogenase</fullName>
    </submittedName>
</protein>
<evidence type="ECO:0000313" key="6">
    <source>
        <dbReference type="Proteomes" id="UP000283633"/>
    </source>
</evidence>